<dbReference type="RefSeq" id="XP_009551807.1">
    <property type="nucleotide sequence ID" value="XM_009553512.1"/>
</dbReference>
<protein>
    <submittedName>
        <fullName evidence="1">Uncharacterized protein</fullName>
    </submittedName>
</protein>
<accession>W4JU16</accession>
<dbReference type="EMBL" id="KI925464">
    <property type="protein sequence ID" value="ETW76949.1"/>
    <property type="molecule type" value="Genomic_DNA"/>
</dbReference>
<name>W4JU16_HETIT</name>
<keyword evidence="2" id="KW-1185">Reference proteome</keyword>
<dbReference type="GeneID" id="20671440"/>
<dbReference type="Proteomes" id="UP000030671">
    <property type="component" value="Unassembled WGS sequence"/>
</dbReference>
<dbReference type="KEGG" id="hir:HETIRDRAFT_328763"/>
<proteinExistence type="predicted"/>
<evidence type="ECO:0000313" key="2">
    <source>
        <dbReference type="Proteomes" id="UP000030671"/>
    </source>
</evidence>
<evidence type="ECO:0000313" key="1">
    <source>
        <dbReference type="EMBL" id="ETW76949.1"/>
    </source>
</evidence>
<organism evidence="1 2">
    <name type="scientific">Heterobasidion irregulare (strain TC 32-1)</name>
    <dbReference type="NCBI Taxonomy" id="747525"/>
    <lineage>
        <taxon>Eukaryota</taxon>
        <taxon>Fungi</taxon>
        <taxon>Dikarya</taxon>
        <taxon>Basidiomycota</taxon>
        <taxon>Agaricomycotina</taxon>
        <taxon>Agaricomycetes</taxon>
        <taxon>Russulales</taxon>
        <taxon>Bondarzewiaceae</taxon>
        <taxon>Heterobasidion</taxon>
        <taxon>Heterobasidion annosum species complex</taxon>
    </lineage>
</organism>
<dbReference type="InParanoid" id="W4JU16"/>
<gene>
    <name evidence="1" type="ORF">HETIRDRAFT_328763</name>
</gene>
<dbReference type="HOGENOM" id="CLU_2740339_0_0_1"/>
<sequence length="71" mass="8188">MPSLVDWYGSRGCTLLRSLFRAFTHPITDARRNSHRFDELRVTSLTSRVPKGTNERQRSMVLKGMCAISLY</sequence>
<dbReference type="AlphaFoldDB" id="W4JU16"/>
<reference evidence="1 2" key="1">
    <citation type="journal article" date="2012" name="New Phytol.">
        <title>Insight into trade-off between wood decay and parasitism from the genome of a fungal forest pathogen.</title>
        <authorList>
            <person name="Olson A."/>
            <person name="Aerts A."/>
            <person name="Asiegbu F."/>
            <person name="Belbahri L."/>
            <person name="Bouzid O."/>
            <person name="Broberg A."/>
            <person name="Canback B."/>
            <person name="Coutinho P.M."/>
            <person name="Cullen D."/>
            <person name="Dalman K."/>
            <person name="Deflorio G."/>
            <person name="van Diepen L.T."/>
            <person name="Dunand C."/>
            <person name="Duplessis S."/>
            <person name="Durling M."/>
            <person name="Gonthier P."/>
            <person name="Grimwood J."/>
            <person name="Fossdal C.G."/>
            <person name="Hansson D."/>
            <person name="Henrissat B."/>
            <person name="Hietala A."/>
            <person name="Himmelstrand K."/>
            <person name="Hoffmeister D."/>
            <person name="Hogberg N."/>
            <person name="James T.Y."/>
            <person name="Karlsson M."/>
            <person name="Kohler A."/>
            <person name="Kues U."/>
            <person name="Lee Y.H."/>
            <person name="Lin Y.C."/>
            <person name="Lind M."/>
            <person name="Lindquist E."/>
            <person name="Lombard V."/>
            <person name="Lucas S."/>
            <person name="Lunden K."/>
            <person name="Morin E."/>
            <person name="Murat C."/>
            <person name="Park J."/>
            <person name="Raffaello T."/>
            <person name="Rouze P."/>
            <person name="Salamov A."/>
            <person name="Schmutz J."/>
            <person name="Solheim H."/>
            <person name="Stahlberg J."/>
            <person name="Velez H."/>
            <person name="de Vries R.P."/>
            <person name="Wiebenga A."/>
            <person name="Woodward S."/>
            <person name="Yakovlev I."/>
            <person name="Garbelotto M."/>
            <person name="Martin F."/>
            <person name="Grigoriev I.V."/>
            <person name="Stenlid J."/>
        </authorList>
    </citation>
    <scope>NUCLEOTIDE SEQUENCE [LARGE SCALE GENOMIC DNA]</scope>
    <source>
        <strain evidence="1 2">TC 32-1</strain>
    </source>
</reference>